<dbReference type="SUPFAM" id="SSF56601">
    <property type="entry name" value="beta-lactamase/transpeptidase-like"/>
    <property type="match status" value="1"/>
</dbReference>
<name>A0ABW6VBD1_MICFU</name>
<keyword evidence="4" id="KW-0378">Hydrolase</keyword>
<feature type="chain" id="PRO_5046952680" evidence="1">
    <location>
        <begin position="23"/>
        <end position="458"/>
    </location>
</feature>
<evidence type="ECO:0000259" key="3">
    <source>
        <dbReference type="Pfam" id="PF18042"/>
    </source>
</evidence>
<dbReference type="RefSeq" id="WP_387344819.1">
    <property type="nucleotide sequence ID" value="NZ_JBIAXI010000017.1"/>
</dbReference>
<dbReference type="PROSITE" id="PS51257">
    <property type="entry name" value="PROKAR_LIPOPROTEIN"/>
    <property type="match status" value="1"/>
</dbReference>
<dbReference type="Gene3D" id="3.40.710.10">
    <property type="entry name" value="DD-peptidase/beta-lactamase superfamily"/>
    <property type="match status" value="1"/>
</dbReference>
<dbReference type="InterPro" id="IPR045155">
    <property type="entry name" value="Beta-lactam_cat"/>
</dbReference>
<feature type="domain" description="ORF 12 gene product N-terminal" evidence="3">
    <location>
        <begin position="49"/>
        <end position="138"/>
    </location>
</feature>
<dbReference type="InterPro" id="IPR040846">
    <property type="entry name" value="ORF_12_N"/>
</dbReference>
<gene>
    <name evidence="4" type="ORF">ACFY05_26645</name>
</gene>
<dbReference type="PANTHER" id="PTHR35333">
    <property type="entry name" value="BETA-LACTAMASE"/>
    <property type="match status" value="1"/>
</dbReference>
<feature type="domain" description="Beta-lactamase class A catalytic" evidence="2">
    <location>
        <begin position="193"/>
        <end position="288"/>
    </location>
</feature>
<evidence type="ECO:0000313" key="4">
    <source>
        <dbReference type="EMBL" id="MFF4776445.1"/>
    </source>
</evidence>
<comment type="caution">
    <text evidence="4">The sequence shown here is derived from an EMBL/GenBank/DDBJ whole genome shotgun (WGS) entry which is preliminary data.</text>
</comment>
<dbReference type="Proteomes" id="UP001602119">
    <property type="component" value="Unassembled WGS sequence"/>
</dbReference>
<reference evidence="4 5" key="1">
    <citation type="submission" date="2024-10" db="EMBL/GenBank/DDBJ databases">
        <title>The Natural Products Discovery Center: Release of the First 8490 Sequenced Strains for Exploring Actinobacteria Biosynthetic Diversity.</title>
        <authorList>
            <person name="Kalkreuter E."/>
            <person name="Kautsar S.A."/>
            <person name="Yang D."/>
            <person name="Bader C.D."/>
            <person name="Teijaro C.N."/>
            <person name="Fluegel L."/>
            <person name="Davis C.M."/>
            <person name="Simpson J.R."/>
            <person name="Lauterbach L."/>
            <person name="Steele A.D."/>
            <person name="Gui C."/>
            <person name="Meng S."/>
            <person name="Li G."/>
            <person name="Viehrig K."/>
            <person name="Ye F."/>
            <person name="Su P."/>
            <person name="Kiefer A.F."/>
            <person name="Nichols A."/>
            <person name="Cepeda A.J."/>
            <person name="Yan W."/>
            <person name="Fan B."/>
            <person name="Jiang Y."/>
            <person name="Adhikari A."/>
            <person name="Zheng C.-J."/>
            <person name="Schuster L."/>
            <person name="Cowan T.M."/>
            <person name="Smanski M.J."/>
            <person name="Chevrette M.G."/>
            <person name="De Carvalho L.P.S."/>
            <person name="Shen B."/>
        </authorList>
    </citation>
    <scope>NUCLEOTIDE SEQUENCE [LARGE SCALE GENOMIC DNA]</scope>
    <source>
        <strain evidence="4 5">NPDC001281</strain>
    </source>
</reference>
<feature type="signal peptide" evidence="1">
    <location>
        <begin position="1"/>
        <end position="22"/>
    </location>
</feature>
<dbReference type="Gene3D" id="3.10.450.280">
    <property type="match status" value="1"/>
</dbReference>
<dbReference type="Pfam" id="PF13354">
    <property type="entry name" value="Beta-lactamase2"/>
    <property type="match status" value="1"/>
</dbReference>
<evidence type="ECO:0000313" key="5">
    <source>
        <dbReference type="Proteomes" id="UP001602119"/>
    </source>
</evidence>
<proteinExistence type="predicted"/>
<evidence type="ECO:0000259" key="2">
    <source>
        <dbReference type="Pfam" id="PF13354"/>
    </source>
</evidence>
<protein>
    <submittedName>
        <fullName evidence="4">Serine hydrolase</fullName>
    </submittedName>
</protein>
<accession>A0ABW6VBD1</accession>
<dbReference type="GO" id="GO:0016787">
    <property type="term" value="F:hydrolase activity"/>
    <property type="evidence" value="ECO:0007669"/>
    <property type="project" value="UniProtKB-KW"/>
</dbReference>
<evidence type="ECO:0000256" key="1">
    <source>
        <dbReference type="SAM" id="SignalP"/>
    </source>
</evidence>
<dbReference type="InterPro" id="IPR000871">
    <property type="entry name" value="Beta-lactam_class-A"/>
</dbReference>
<keyword evidence="1" id="KW-0732">Signal</keyword>
<dbReference type="Pfam" id="PF18042">
    <property type="entry name" value="ORF_12_N"/>
    <property type="match status" value="1"/>
</dbReference>
<keyword evidence="5" id="KW-1185">Reference proteome</keyword>
<sequence>MHIRPRPARALIPLVAATLALAACGAAPERQRAAPSSTATASPAAQAAIPATPVGDQLRWFLAAAAKPPIPEDQLTAHLSAGFLSQVPPDKLNELFGRLSELRLDRLTEVKPTSLVGRVMVDGEPLTLSIAVDSAGKIDKLLLSAADQPSAAPMPASWDEIDTRLRAVAPDVGFLAAEITADGSCRPVHAISPAVARPTGSLFKLYVLGAVAERIRAGKLSWDTPLTITDRVRIPPGVLYEKPAGSVVPLREAAKLMISISDNAATDLLMEKVGRAAVEAQVRRWSTHASLNIPFLTTREFVLLKAADYPRLADTYAGLKGEQRRRFLETTVAQASLEGLKEWTEPRHVTSVEWFGSPSDVCRAYAGLAKLDSEPLNKVMSANDAGLGLDRERWPTVWYKGGSEVGLLTMGFLARSAEGRTYVVTALTSNPRAAYDEARAANELLALIRGSFTLLAGS</sequence>
<organism evidence="4 5">
    <name type="scientific">Microtetraspora fusca</name>
    <dbReference type="NCBI Taxonomy" id="1997"/>
    <lineage>
        <taxon>Bacteria</taxon>
        <taxon>Bacillati</taxon>
        <taxon>Actinomycetota</taxon>
        <taxon>Actinomycetes</taxon>
        <taxon>Streptosporangiales</taxon>
        <taxon>Streptosporangiaceae</taxon>
        <taxon>Microtetraspora</taxon>
    </lineage>
</organism>
<dbReference type="EMBL" id="JBIAXI010000017">
    <property type="protein sequence ID" value="MFF4776445.1"/>
    <property type="molecule type" value="Genomic_DNA"/>
</dbReference>
<dbReference type="InterPro" id="IPR012338">
    <property type="entry name" value="Beta-lactam/transpept-like"/>
</dbReference>
<dbReference type="PANTHER" id="PTHR35333:SF5">
    <property type="entry name" value="CONSERVED LIPOPROTEIN LPQF-RELATED"/>
    <property type="match status" value="1"/>
</dbReference>